<reference evidence="5" key="2">
    <citation type="submission" date="2016-01" db="EMBL/GenBank/DDBJ databases">
        <authorList>
            <person name="Poehlein A."/>
            <person name="Schlien K."/>
            <person name="Gottschalk G."/>
            <person name="Buckel W."/>
            <person name="Daniel R."/>
        </authorList>
    </citation>
    <scope>NUCLEOTIDE SEQUENCE [LARGE SCALE GENOMIC DNA]</scope>
    <source>
        <strain evidence="5">X2</strain>
    </source>
</reference>
<evidence type="ECO:0000313" key="6">
    <source>
        <dbReference type="Proteomes" id="UP000184204"/>
    </source>
</evidence>
<evidence type="ECO:0000313" key="4">
    <source>
        <dbReference type="EMBL" id="SHE78886.1"/>
    </source>
</evidence>
<dbReference type="OrthoDB" id="9809733at2"/>
<dbReference type="Proteomes" id="UP000184204">
    <property type="component" value="Unassembled WGS sequence"/>
</dbReference>
<dbReference type="SUPFAM" id="SSF52833">
    <property type="entry name" value="Thioredoxin-like"/>
    <property type="match status" value="1"/>
</dbReference>
<reference evidence="6" key="3">
    <citation type="submission" date="2016-11" db="EMBL/GenBank/DDBJ databases">
        <authorList>
            <person name="Jaros S."/>
            <person name="Januszkiewicz K."/>
            <person name="Wedrychowicz H."/>
        </authorList>
    </citation>
    <scope>NUCLEOTIDE SEQUENCE [LARGE SCALE GENOMIC DNA]</scope>
    <source>
        <strain evidence="6">DSM 1682</strain>
    </source>
</reference>
<proteinExistence type="predicted"/>
<dbReference type="Gene3D" id="3.40.30.10">
    <property type="entry name" value="Glutaredoxin"/>
    <property type="match status" value="1"/>
</dbReference>
<protein>
    <submittedName>
        <fullName evidence="3">Thiol-disulfide oxidoreductase ResA</fullName>
    </submittedName>
</protein>
<feature type="domain" description="Thioredoxin" evidence="2">
    <location>
        <begin position="194"/>
        <end position="342"/>
    </location>
</feature>
<evidence type="ECO:0000256" key="1">
    <source>
        <dbReference type="SAM" id="SignalP"/>
    </source>
</evidence>
<dbReference type="PROSITE" id="PS51352">
    <property type="entry name" value="THIOREDOXIN_2"/>
    <property type="match status" value="1"/>
</dbReference>
<dbReference type="Proteomes" id="UP000068026">
    <property type="component" value="Chromosome"/>
</dbReference>
<dbReference type="RefSeq" id="WP_066047308.1">
    <property type="nucleotide sequence ID" value="NZ_CP014223.1"/>
</dbReference>
<dbReference type="InterPro" id="IPR013766">
    <property type="entry name" value="Thioredoxin_domain"/>
</dbReference>
<dbReference type="InterPro" id="IPR036249">
    <property type="entry name" value="Thioredoxin-like_sf"/>
</dbReference>
<keyword evidence="5" id="KW-1185">Reference proteome</keyword>
<dbReference type="EMBL" id="FQUA01000007">
    <property type="protein sequence ID" value="SHE78886.1"/>
    <property type="molecule type" value="Genomic_DNA"/>
</dbReference>
<sequence>MRKQLTLFLALILSMGILGGCGKKDSAPSENGSEEKKTDYRFEQCGLAYSLPKEWLERKNVNLIPVTFVKPDGEIYAKIEYDFTPDENMDELNNPDSKIPVDELMIPVFTLLVVKEENIESQGVKDELAHFKNCEELPKQEKFHFYYLTEYVGSTPRFSKESTKTFETLNSELPMLQKTIETFVPDEASVQTQIEDSKAYLNFMSTTLTGDPITSTVFYDYDLTVVNFWASYCYPDINELATLESFYKQLKEKYPNINFVQVVIDLPGEKAENTVKQAYKEAGVTFTTIIPDQAMASWIIDNLKGLPTTFFVDNKGRPLDTKIEGVKDLDYYWETTATALEKAKAEN</sequence>
<dbReference type="PANTHER" id="PTHR42852">
    <property type="entry name" value="THIOL:DISULFIDE INTERCHANGE PROTEIN DSBE"/>
    <property type="match status" value="1"/>
</dbReference>
<organism evidence="4 6">
    <name type="scientific">Anaerotignum propionicum DSM 1682</name>
    <dbReference type="NCBI Taxonomy" id="991789"/>
    <lineage>
        <taxon>Bacteria</taxon>
        <taxon>Bacillati</taxon>
        <taxon>Bacillota</taxon>
        <taxon>Clostridia</taxon>
        <taxon>Lachnospirales</taxon>
        <taxon>Anaerotignaceae</taxon>
        <taxon>Anaerotignum</taxon>
    </lineage>
</organism>
<accession>A0A0X8V9P0</accession>
<evidence type="ECO:0000313" key="3">
    <source>
        <dbReference type="EMBL" id="AMJ40024.1"/>
    </source>
</evidence>
<dbReference type="CDD" id="cd02966">
    <property type="entry name" value="TlpA_like_family"/>
    <property type="match status" value="1"/>
</dbReference>
<evidence type="ECO:0000313" key="5">
    <source>
        <dbReference type="Proteomes" id="UP000068026"/>
    </source>
</evidence>
<name>A0A0X8V9P0_ANAPI</name>
<keyword evidence="1" id="KW-0732">Signal</keyword>
<evidence type="ECO:0000259" key="2">
    <source>
        <dbReference type="PROSITE" id="PS51352"/>
    </source>
</evidence>
<dbReference type="PROSITE" id="PS51257">
    <property type="entry name" value="PROKAR_LIPOPROTEIN"/>
    <property type="match status" value="1"/>
</dbReference>
<reference evidence="4" key="4">
    <citation type="submission" date="2016-11" db="EMBL/GenBank/DDBJ databases">
        <authorList>
            <person name="Varghese N."/>
            <person name="Submissions S."/>
        </authorList>
    </citation>
    <scope>NUCLEOTIDE SEQUENCE</scope>
    <source>
        <strain evidence="4">DSM 1682</strain>
    </source>
</reference>
<gene>
    <name evidence="3" type="primary">resA_1</name>
    <name evidence="3" type="ORF">CPRO_04150</name>
    <name evidence="4" type="ORF">SAMN02745151_01799</name>
</gene>
<dbReference type="PANTHER" id="PTHR42852:SF17">
    <property type="entry name" value="THIOREDOXIN-LIKE PROTEIN HI_1115"/>
    <property type="match status" value="1"/>
</dbReference>
<dbReference type="InterPro" id="IPR050553">
    <property type="entry name" value="Thioredoxin_ResA/DsbE_sf"/>
</dbReference>
<feature type="chain" id="PRO_5044547758" evidence="1">
    <location>
        <begin position="20"/>
        <end position="347"/>
    </location>
</feature>
<dbReference type="AlphaFoldDB" id="A0A0X8V9P0"/>
<dbReference type="EMBL" id="CP014223">
    <property type="protein sequence ID" value="AMJ40024.1"/>
    <property type="molecule type" value="Genomic_DNA"/>
</dbReference>
<feature type="signal peptide" evidence="1">
    <location>
        <begin position="1"/>
        <end position="19"/>
    </location>
</feature>
<dbReference type="KEGG" id="cpro:CPRO_04150"/>
<reference evidence="3 5" key="1">
    <citation type="journal article" date="2016" name="Genome Announc.">
        <title>Complete Genome Sequence of the Amino Acid-Fermenting Clostridium propionicum X2 (DSM 1682).</title>
        <authorList>
            <person name="Poehlein A."/>
            <person name="Schlien K."/>
            <person name="Chowdhury N.P."/>
            <person name="Gottschalk G."/>
            <person name="Buckel W."/>
            <person name="Daniel R."/>
        </authorList>
    </citation>
    <scope>NUCLEOTIDE SEQUENCE [LARGE SCALE GENOMIC DNA]</scope>
    <source>
        <strain evidence="3 5">X2</strain>
    </source>
</reference>